<organism evidence="1 2">
    <name type="scientific">Aspergillus keveii</name>
    <dbReference type="NCBI Taxonomy" id="714993"/>
    <lineage>
        <taxon>Eukaryota</taxon>
        <taxon>Fungi</taxon>
        <taxon>Dikarya</taxon>
        <taxon>Ascomycota</taxon>
        <taxon>Pezizomycotina</taxon>
        <taxon>Eurotiomycetes</taxon>
        <taxon>Eurotiomycetidae</taxon>
        <taxon>Eurotiales</taxon>
        <taxon>Aspergillaceae</taxon>
        <taxon>Aspergillus</taxon>
        <taxon>Aspergillus subgen. Nidulantes</taxon>
    </lineage>
</organism>
<reference evidence="1 2" key="1">
    <citation type="submission" date="2024-07" db="EMBL/GenBank/DDBJ databases">
        <title>Section-level genome sequencing and comparative genomics of Aspergillus sections Usti and Cavernicolus.</title>
        <authorList>
            <consortium name="Lawrence Berkeley National Laboratory"/>
            <person name="Nybo J.L."/>
            <person name="Vesth T.C."/>
            <person name="Theobald S."/>
            <person name="Frisvad J.C."/>
            <person name="Larsen T.O."/>
            <person name="Kjaerboelling I."/>
            <person name="Rothschild-Mancinelli K."/>
            <person name="Lyhne E.K."/>
            <person name="Kogle M.E."/>
            <person name="Barry K."/>
            <person name="Clum A."/>
            <person name="Na H."/>
            <person name="Ledsgaard L."/>
            <person name="Lin J."/>
            <person name="Lipzen A."/>
            <person name="Kuo A."/>
            <person name="Riley R."/>
            <person name="Mondo S."/>
            <person name="Labutti K."/>
            <person name="Haridas S."/>
            <person name="Pangalinan J."/>
            <person name="Salamov A.A."/>
            <person name="Simmons B.A."/>
            <person name="Magnuson J.K."/>
            <person name="Chen J."/>
            <person name="Drula E."/>
            <person name="Henrissat B."/>
            <person name="Wiebenga A."/>
            <person name="Lubbers R.J."/>
            <person name="Gomes A.C."/>
            <person name="Makela M.R."/>
            <person name="Stajich J."/>
            <person name="Grigoriev I.V."/>
            <person name="Mortensen U.H."/>
            <person name="De Vries R.P."/>
            <person name="Baker S.E."/>
            <person name="Andersen M.R."/>
        </authorList>
    </citation>
    <scope>NUCLEOTIDE SEQUENCE [LARGE SCALE GENOMIC DNA]</scope>
    <source>
        <strain evidence="1 2">CBS 209.92</strain>
    </source>
</reference>
<dbReference type="Proteomes" id="UP001610563">
    <property type="component" value="Unassembled WGS sequence"/>
</dbReference>
<evidence type="ECO:0000313" key="2">
    <source>
        <dbReference type="Proteomes" id="UP001610563"/>
    </source>
</evidence>
<name>A0ABR4GMW8_9EURO</name>
<proteinExistence type="predicted"/>
<comment type="caution">
    <text evidence="1">The sequence shown here is derived from an EMBL/GenBank/DDBJ whole genome shotgun (WGS) entry which is preliminary data.</text>
</comment>
<keyword evidence="2" id="KW-1185">Reference proteome</keyword>
<dbReference type="EMBL" id="JBFTWV010000005">
    <property type="protein sequence ID" value="KAL2799904.1"/>
    <property type="molecule type" value="Genomic_DNA"/>
</dbReference>
<accession>A0ABR4GMW8</accession>
<gene>
    <name evidence="1" type="ORF">BJX66DRAFT_209285</name>
</gene>
<evidence type="ECO:0000313" key="1">
    <source>
        <dbReference type="EMBL" id="KAL2799904.1"/>
    </source>
</evidence>
<sequence>MRIIARPGALYVHLACPSFPIPTALGQNEKLPRRIRFQFRNDLTTFSGRIFSLRLDEVVGHLSHLNFKAAFLISRTFDGAIIRRLQCRLHHRHGIFQGKILAKRMHCSSRQASQFIKMHPLIVIQSSLTPATAYEETSCLFLQVQSTPGRIYLKHNHL</sequence>
<protein>
    <submittedName>
        <fullName evidence="1">Uncharacterized protein</fullName>
    </submittedName>
</protein>